<comment type="subcellular location">
    <subcellularLocation>
        <location evidence="1">Membrane</location>
        <topology evidence="1">Multi-pass membrane protein</topology>
    </subcellularLocation>
</comment>
<evidence type="ECO:0000256" key="5">
    <source>
        <dbReference type="SAM" id="Phobius"/>
    </source>
</evidence>
<feature type="transmembrane region" description="Helical" evidence="5">
    <location>
        <begin position="373"/>
        <end position="396"/>
    </location>
</feature>
<proteinExistence type="predicted"/>
<dbReference type="PANTHER" id="PTHR47704:SF1">
    <property type="entry name" value="POTASSIUM TRANSPORTER KIMA"/>
    <property type="match status" value="1"/>
</dbReference>
<dbReference type="InterPro" id="IPR053153">
    <property type="entry name" value="APC_K+_Transporter"/>
</dbReference>
<organism evidence="6 7">
    <name type="scientific">Lacticaseibacillus saniviri JCM 17471 = DSM 24301</name>
    <dbReference type="NCBI Taxonomy" id="1293598"/>
    <lineage>
        <taxon>Bacteria</taxon>
        <taxon>Bacillati</taxon>
        <taxon>Bacillota</taxon>
        <taxon>Bacilli</taxon>
        <taxon>Lactobacillales</taxon>
        <taxon>Lactobacillaceae</taxon>
        <taxon>Lacticaseibacillus</taxon>
    </lineage>
</organism>
<dbReference type="EMBL" id="JQCE01000006">
    <property type="protein sequence ID" value="KRO17985.1"/>
    <property type="molecule type" value="Genomic_DNA"/>
</dbReference>
<keyword evidence="4 5" id="KW-0472">Membrane</keyword>
<dbReference type="STRING" id="1293598.IV56_GL001780"/>
<dbReference type="Gene3D" id="1.20.1740.10">
    <property type="entry name" value="Amino acid/polyamine transporter I"/>
    <property type="match status" value="1"/>
</dbReference>
<comment type="caution">
    <text evidence="6">The sequence shown here is derived from an EMBL/GenBank/DDBJ whole genome shotgun (WGS) entry which is preliminary data.</text>
</comment>
<evidence type="ECO:0000256" key="1">
    <source>
        <dbReference type="ARBA" id="ARBA00004141"/>
    </source>
</evidence>
<dbReference type="Proteomes" id="UP000050969">
    <property type="component" value="Unassembled WGS sequence"/>
</dbReference>
<accession>A0A0R2MWV6</accession>
<dbReference type="InterPro" id="IPR002293">
    <property type="entry name" value="AA/rel_permease1"/>
</dbReference>
<dbReference type="RefSeq" id="WP_056992406.1">
    <property type="nucleotide sequence ID" value="NZ_JQCE01000006.1"/>
</dbReference>
<sequence length="609" mass="66696">MSQLKRIFIGRPLKSSEEGGQKLTKFKALAMLSSDALSSVAYGTEQIVLVLTTLSAAAIWYSLPIAAFVLVLLISLTLSYRQIIHAYPSGGGAYVVSSENLGKNAGLVAGGSLLIDYMLTVAVSISAGAEAITSAIPALYGHQVAISLIIIVILTAMNLRGMSESASFLMIPVYLFVITITIMIVWGIYQIATGAIPFKATSVVGAAVPGISMALIFRAFSSGSSSLTGVEAISNAVPFFKKPREKNAAATLAIMAAILGFFFAGITFLNYWYGIVPVAKVTVLSQVAKATFGGSGIMYYVIQLSTALILAVAANTGFSAFPVLAFNLAKDKFMPHMYMDRGDRLGYSNGILTLAFGSAILIAIFQGSTERLIPLYAVGVFIPFTLSQSGMIIHWWRHRGKGWINKSLANFTGALISFAILVILFVYRLPDIWPFFIIMPLLIFVFYKIRDHYDKVAAQLRLPDDIAMHQYDGSTVIVLVGNVTRVTRGALNYAQSIGDYVIAMHVSMDENPNKEQETQSEFREDFPNVRFVDLHSSYRSVEGPVIRFVDIIARNADKRNFTTTVLIPQFTPKKPWQNILHNQTSLRLRAAFASRENIIISTYSYHLKE</sequence>
<evidence type="ECO:0000256" key="2">
    <source>
        <dbReference type="ARBA" id="ARBA00022692"/>
    </source>
</evidence>
<feature type="transmembrane region" description="Helical" evidence="5">
    <location>
        <begin position="297"/>
        <end position="326"/>
    </location>
</feature>
<feature type="transmembrane region" description="Helical" evidence="5">
    <location>
        <begin position="135"/>
        <end position="156"/>
    </location>
</feature>
<feature type="transmembrane region" description="Helical" evidence="5">
    <location>
        <begin position="249"/>
        <end position="273"/>
    </location>
</feature>
<keyword evidence="3 5" id="KW-1133">Transmembrane helix</keyword>
<evidence type="ECO:0000256" key="4">
    <source>
        <dbReference type="ARBA" id="ARBA00023136"/>
    </source>
</evidence>
<feature type="transmembrane region" description="Helical" evidence="5">
    <location>
        <begin position="107"/>
        <end position="129"/>
    </location>
</feature>
<feature type="transmembrane region" description="Helical" evidence="5">
    <location>
        <begin position="58"/>
        <end position="78"/>
    </location>
</feature>
<dbReference type="GO" id="GO:0016020">
    <property type="term" value="C:membrane"/>
    <property type="evidence" value="ECO:0007669"/>
    <property type="project" value="UniProtKB-SubCell"/>
</dbReference>
<dbReference type="GO" id="GO:0022857">
    <property type="term" value="F:transmembrane transporter activity"/>
    <property type="evidence" value="ECO:0007669"/>
    <property type="project" value="InterPro"/>
</dbReference>
<dbReference type="AlphaFoldDB" id="A0A0R2MWV6"/>
<name>A0A0R2MWV6_9LACO</name>
<feature type="transmembrane region" description="Helical" evidence="5">
    <location>
        <begin position="195"/>
        <end position="217"/>
    </location>
</feature>
<feature type="transmembrane region" description="Helical" evidence="5">
    <location>
        <begin position="168"/>
        <end position="189"/>
    </location>
</feature>
<feature type="transmembrane region" description="Helical" evidence="5">
    <location>
        <begin position="347"/>
        <end position="367"/>
    </location>
</feature>
<dbReference type="PANTHER" id="PTHR47704">
    <property type="entry name" value="POTASSIUM TRANSPORTER KIMA"/>
    <property type="match status" value="1"/>
</dbReference>
<evidence type="ECO:0000313" key="6">
    <source>
        <dbReference type="EMBL" id="KRO17985.1"/>
    </source>
</evidence>
<feature type="transmembrane region" description="Helical" evidence="5">
    <location>
        <begin position="432"/>
        <end position="449"/>
    </location>
</feature>
<feature type="transmembrane region" description="Helical" evidence="5">
    <location>
        <begin position="408"/>
        <end position="426"/>
    </location>
</feature>
<keyword evidence="2 5" id="KW-0812">Transmembrane</keyword>
<dbReference type="Pfam" id="PF13520">
    <property type="entry name" value="AA_permease_2"/>
    <property type="match status" value="1"/>
</dbReference>
<reference evidence="6 7" key="1">
    <citation type="journal article" date="2015" name="Genome Announc.">
        <title>Expanding the biotechnology potential of lactobacilli through comparative genomics of 213 strains and associated genera.</title>
        <authorList>
            <person name="Sun Z."/>
            <person name="Harris H.M."/>
            <person name="McCann A."/>
            <person name="Guo C."/>
            <person name="Argimon S."/>
            <person name="Zhang W."/>
            <person name="Yang X."/>
            <person name="Jeffery I.B."/>
            <person name="Cooney J.C."/>
            <person name="Kagawa T.F."/>
            <person name="Liu W."/>
            <person name="Song Y."/>
            <person name="Salvetti E."/>
            <person name="Wrobel A."/>
            <person name="Rasinkangas P."/>
            <person name="Parkhill J."/>
            <person name="Rea M.C."/>
            <person name="O'Sullivan O."/>
            <person name="Ritari J."/>
            <person name="Douillard F.P."/>
            <person name="Paul Ross R."/>
            <person name="Yang R."/>
            <person name="Briner A.E."/>
            <person name="Felis G.E."/>
            <person name="de Vos W.M."/>
            <person name="Barrangou R."/>
            <person name="Klaenhammer T.R."/>
            <person name="Caufield P.W."/>
            <person name="Cui Y."/>
            <person name="Zhang H."/>
            <person name="O'Toole P.W."/>
        </authorList>
    </citation>
    <scope>NUCLEOTIDE SEQUENCE [LARGE SCALE GENOMIC DNA]</scope>
    <source>
        <strain evidence="6 7">DSM 24301</strain>
    </source>
</reference>
<gene>
    <name evidence="6" type="ORF">IV56_GL001780</name>
</gene>
<protein>
    <submittedName>
        <fullName evidence="6">Amino acid transporter</fullName>
    </submittedName>
</protein>
<keyword evidence="7" id="KW-1185">Reference proteome</keyword>
<evidence type="ECO:0000256" key="3">
    <source>
        <dbReference type="ARBA" id="ARBA00022989"/>
    </source>
</evidence>
<evidence type="ECO:0000313" key="7">
    <source>
        <dbReference type="Proteomes" id="UP000050969"/>
    </source>
</evidence>
<dbReference type="PATRIC" id="fig|1293598.4.peg.1854"/>